<comment type="caution">
    <text evidence="5">The sequence shown here is derived from an EMBL/GenBank/DDBJ whole genome shotgun (WGS) entry which is preliminary data.</text>
</comment>
<dbReference type="Pfam" id="PF00026">
    <property type="entry name" value="Asp"/>
    <property type="match status" value="1"/>
</dbReference>
<dbReference type="SUPFAM" id="SSF50630">
    <property type="entry name" value="Acid proteases"/>
    <property type="match status" value="1"/>
</dbReference>
<sequence>MQLPPVDLALALATAATAQSQTQFTVPVTRETGSSYKFPAQRAIADAHHTVNRFAKTKGPKPPKTSGLTNEENEIYVVNATFSDGNTFTLDFDTGSSDTWIRGPSCSGDSASCTGAAVNVSSAGITDLYASYAVVYGSGVSAGDVVSGTVLIGKAKVKITVGVTGFSGSDGLLGLGYSSLGTMSNQISKYSGISGNWFDASNVKNKVFSFYLSNQADGDNGEVTFGGYDTSKFTDPITWLPVVKPVLIGGPDEFLWWTFSLDS</sequence>
<dbReference type="GO" id="GO:0004190">
    <property type="term" value="F:aspartic-type endopeptidase activity"/>
    <property type="evidence" value="ECO:0007669"/>
    <property type="project" value="UniProtKB-KW"/>
</dbReference>
<dbReference type="AlphaFoldDB" id="A0AAD5T0X2"/>
<accession>A0AAD5T0X2</accession>
<dbReference type="PROSITE" id="PS51767">
    <property type="entry name" value="PEPTIDASE_A1"/>
    <property type="match status" value="1"/>
</dbReference>
<dbReference type="GO" id="GO:0006508">
    <property type="term" value="P:proteolysis"/>
    <property type="evidence" value="ECO:0007669"/>
    <property type="project" value="UniProtKB-KW"/>
</dbReference>
<evidence type="ECO:0000256" key="1">
    <source>
        <dbReference type="ARBA" id="ARBA00007447"/>
    </source>
</evidence>
<gene>
    <name evidence="5" type="ORF">HK100_000622</name>
</gene>
<evidence type="ECO:0000313" key="6">
    <source>
        <dbReference type="Proteomes" id="UP001211907"/>
    </source>
</evidence>
<dbReference type="InterPro" id="IPR001461">
    <property type="entry name" value="Aspartic_peptidase_A1"/>
</dbReference>
<name>A0AAD5T0X2_9FUNG</name>
<dbReference type="PANTHER" id="PTHR47966">
    <property type="entry name" value="BETA-SITE APP-CLEAVING ENZYME, ISOFORM A-RELATED"/>
    <property type="match status" value="1"/>
</dbReference>
<dbReference type="Proteomes" id="UP001211907">
    <property type="component" value="Unassembled WGS sequence"/>
</dbReference>
<keyword evidence="2 3" id="KW-0064">Aspartyl protease</keyword>
<keyword evidence="3" id="KW-0645">Protease</keyword>
<keyword evidence="3" id="KW-0378">Hydrolase</keyword>
<keyword evidence="6" id="KW-1185">Reference proteome</keyword>
<proteinExistence type="inferred from homology"/>
<evidence type="ECO:0000256" key="3">
    <source>
        <dbReference type="RuleBase" id="RU000454"/>
    </source>
</evidence>
<dbReference type="PROSITE" id="PS00141">
    <property type="entry name" value="ASP_PROTEASE"/>
    <property type="match status" value="1"/>
</dbReference>
<feature type="domain" description="Peptidase A1" evidence="4">
    <location>
        <begin position="76"/>
        <end position="263"/>
    </location>
</feature>
<dbReference type="PANTHER" id="PTHR47966:SF51">
    <property type="entry name" value="BETA-SITE APP-CLEAVING ENZYME, ISOFORM A-RELATED"/>
    <property type="match status" value="1"/>
</dbReference>
<protein>
    <recommendedName>
        <fullName evidence="4">Peptidase A1 domain-containing protein</fullName>
    </recommendedName>
</protein>
<dbReference type="PRINTS" id="PR00792">
    <property type="entry name" value="PEPSIN"/>
</dbReference>
<dbReference type="InterPro" id="IPR021109">
    <property type="entry name" value="Peptidase_aspartic_dom_sf"/>
</dbReference>
<dbReference type="InterPro" id="IPR001969">
    <property type="entry name" value="Aspartic_peptidase_AS"/>
</dbReference>
<evidence type="ECO:0000313" key="5">
    <source>
        <dbReference type="EMBL" id="KAJ3118390.1"/>
    </source>
</evidence>
<evidence type="ECO:0000259" key="4">
    <source>
        <dbReference type="PROSITE" id="PS51767"/>
    </source>
</evidence>
<comment type="similarity">
    <text evidence="1 3">Belongs to the peptidase A1 family.</text>
</comment>
<organism evidence="5 6">
    <name type="scientific">Physocladia obscura</name>
    <dbReference type="NCBI Taxonomy" id="109957"/>
    <lineage>
        <taxon>Eukaryota</taxon>
        <taxon>Fungi</taxon>
        <taxon>Fungi incertae sedis</taxon>
        <taxon>Chytridiomycota</taxon>
        <taxon>Chytridiomycota incertae sedis</taxon>
        <taxon>Chytridiomycetes</taxon>
        <taxon>Chytridiales</taxon>
        <taxon>Chytriomycetaceae</taxon>
        <taxon>Physocladia</taxon>
    </lineage>
</organism>
<feature type="non-terminal residue" evidence="5">
    <location>
        <position position="263"/>
    </location>
</feature>
<dbReference type="CDD" id="cd05471">
    <property type="entry name" value="pepsin_like"/>
    <property type="match status" value="1"/>
</dbReference>
<dbReference type="EMBL" id="JADGJH010001124">
    <property type="protein sequence ID" value="KAJ3118390.1"/>
    <property type="molecule type" value="Genomic_DNA"/>
</dbReference>
<dbReference type="Gene3D" id="2.40.70.10">
    <property type="entry name" value="Acid Proteases"/>
    <property type="match status" value="2"/>
</dbReference>
<dbReference type="InterPro" id="IPR034164">
    <property type="entry name" value="Pepsin-like_dom"/>
</dbReference>
<evidence type="ECO:0000256" key="2">
    <source>
        <dbReference type="ARBA" id="ARBA00022750"/>
    </source>
</evidence>
<dbReference type="InterPro" id="IPR033121">
    <property type="entry name" value="PEPTIDASE_A1"/>
</dbReference>
<reference evidence="5" key="1">
    <citation type="submission" date="2020-05" db="EMBL/GenBank/DDBJ databases">
        <title>Phylogenomic resolution of chytrid fungi.</title>
        <authorList>
            <person name="Stajich J.E."/>
            <person name="Amses K."/>
            <person name="Simmons R."/>
            <person name="Seto K."/>
            <person name="Myers J."/>
            <person name="Bonds A."/>
            <person name="Quandt C.A."/>
            <person name="Barry K."/>
            <person name="Liu P."/>
            <person name="Grigoriev I."/>
            <person name="Longcore J.E."/>
            <person name="James T.Y."/>
        </authorList>
    </citation>
    <scope>NUCLEOTIDE SEQUENCE</scope>
    <source>
        <strain evidence="5">JEL0513</strain>
    </source>
</reference>